<sequence length="237" mass="26888">MVSHSDPTSVDHSSRPAATATRHALALPEMVHEILGWIMRDHASCWTVRKDGATEAPDDDLEWNDWEDPPRSYGRHGVLVQCAQVNRLWFSEAVPFLWADLADYPSDRSLPEFFVAVPDLARRQLYASVVEQADLCPVEVGESAEAVDQSLRNVSFPRIESLRLRLPGCDGPSHLPRVCCPRLVTLEIDPRFEHMPDTYCVLPQEWDEVLDQIPRIFPHLETVQIIDRARVHPGALE</sequence>
<proteinExistence type="predicted"/>
<dbReference type="Proteomes" id="UP000188318">
    <property type="component" value="Unassembled WGS sequence"/>
</dbReference>
<accession>A0A1R3RB99</accession>
<dbReference type="AlphaFoldDB" id="A0A1R3RB99"/>
<dbReference type="VEuPathDB" id="FungiDB:ASPCADRAFT_210724"/>
<dbReference type="EMBL" id="KV907509">
    <property type="protein sequence ID" value="OOF91727.1"/>
    <property type="molecule type" value="Genomic_DNA"/>
</dbReference>
<organism evidence="1 2">
    <name type="scientific">Aspergillus carbonarius (strain ITEM 5010)</name>
    <dbReference type="NCBI Taxonomy" id="602072"/>
    <lineage>
        <taxon>Eukaryota</taxon>
        <taxon>Fungi</taxon>
        <taxon>Dikarya</taxon>
        <taxon>Ascomycota</taxon>
        <taxon>Pezizomycotina</taxon>
        <taxon>Eurotiomycetes</taxon>
        <taxon>Eurotiomycetidae</taxon>
        <taxon>Eurotiales</taxon>
        <taxon>Aspergillaceae</taxon>
        <taxon>Aspergillus</taxon>
        <taxon>Aspergillus subgen. Circumdati</taxon>
    </lineage>
</organism>
<dbReference type="OMA" id="WDYLADQ"/>
<evidence type="ECO:0000313" key="2">
    <source>
        <dbReference type="Proteomes" id="UP000188318"/>
    </source>
</evidence>
<dbReference type="STRING" id="602072.A0A1R3RB99"/>
<protein>
    <submittedName>
        <fullName evidence="1">Uncharacterized protein</fullName>
    </submittedName>
</protein>
<evidence type="ECO:0000313" key="1">
    <source>
        <dbReference type="EMBL" id="OOF91727.1"/>
    </source>
</evidence>
<gene>
    <name evidence="1" type="ORF">ASPCADRAFT_210724</name>
</gene>
<keyword evidence="2" id="KW-1185">Reference proteome</keyword>
<dbReference type="OrthoDB" id="2305901at2759"/>
<reference evidence="2" key="1">
    <citation type="journal article" date="2017" name="Genome Biol.">
        <title>Comparative genomics reveals high biological diversity and specific adaptations in the industrially and medically important fungal genus Aspergillus.</title>
        <authorList>
            <person name="de Vries R.P."/>
            <person name="Riley R."/>
            <person name="Wiebenga A."/>
            <person name="Aguilar-Osorio G."/>
            <person name="Amillis S."/>
            <person name="Uchima C.A."/>
            <person name="Anderluh G."/>
            <person name="Asadollahi M."/>
            <person name="Askin M."/>
            <person name="Barry K."/>
            <person name="Battaglia E."/>
            <person name="Bayram O."/>
            <person name="Benocci T."/>
            <person name="Braus-Stromeyer S.A."/>
            <person name="Caldana C."/>
            <person name="Canovas D."/>
            <person name="Cerqueira G.C."/>
            <person name="Chen F."/>
            <person name="Chen W."/>
            <person name="Choi C."/>
            <person name="Clum A."/>
            <person name="Dos Santos R.A."/>
            <person name="Damasio A.R."/>
            <person name="Diallinas G."/>
            <person name="Emri T."/>
            <person name="Fekete E."/>
            <person name="Flipphi M."/>
            <person name="Freyberg S."/>
            <person name="Gallo A."/>
            <person name="Gournas C."/>
            <person name="Habgood R."/>
            <person name="Hainaut M."/>
            <person name="Harispe M.L."/>
            <person name="Henrissat B."/>
            <person name="Hilden K.S."/>
            <person name="Hope R."/>
            <person name="Hossain A."/>
            <person name="Karabika E."/>
            <person name="Karaffa L."/>
            <person name="Karanyi Z."/>
            <person name="Krasevec N."/>
            <person name="Kuo A."/>
            <person name="Kusch H."/>
            <person name="LaButti K."/>
            <person name="Lagendijk E.L."/>
            <person name="Lapidus A."/>
            <person name="Levasseur A."/>
            <person name="Lindquist E."/>
            <person name="Lipzen A."/>
            <person name="Logrieco A.F."/>
            <person name="MacCabe A."/>
            <person name="Maekelae M.R."/>
            <person name="Malavazi I."/>
            <person name="Melin P."/>
            <person name="Meyer V."/>
            <person name="Mielnichuk N."/>
            <person name="Miskei M."/>
            <person name="Molnar A.P."/>
            <person name="Mule G."/>
            <person name="Ngan C.Y."/>
            <person name="Orejas M."/>
            <person name="Orosz E."/>
            <person name="Ouedraogo J.P."/>
            <person name="Overkamp K.M."/>
            <person name="Park H.-S."/>
            <person name="Perrone G."/>
            <person name="Piumi F."/>
            <person name="Punt P.J."/>
            <person name="Ram A.F."/>
            <person name="Ramon A."/>
            <person name="Rauscher S."/>
            <person name="Record E."/>
            <person name="Riano-Pachon D.M."/>
            <person name="Robert V."/>
            <person name="Roehrig J."/>
            <person name="Ruller R."/>
            <person name="Salamov A."/>
            <person name="Salih N.S."/>
            <person name="Samson R.A."/>
            <person name="Sandor E."/>
            <person name="Sanguinetti M."/>
            <person name="Schuetze T."/>
            <person name="Sepcic K."/>
            <person name="Shelest E."/>
            <person name="Sherlock G."/>
            <person name="Sophianopoulou V."/>
            <person name="Squina F.M."/>
            <person name="Sun H."/>
            <person name="Susca A."/>
            <person name="Todd R.B."/>
            <person name="Tsang A."/>
            <person name="Unkles S.E."/>
            <person name="van de Wiele N."/>
            <person name="van Rossen-Uffink D."/>
            <person name="Oliveira J.V."/>
            <person name="Vesth T.C."/>
            <person name="Visser J."/>
            <person name="Yu J.-H."/>
            <person name="Zhou M."/>
            <person name="Andersen M.R."/>
            <person name="Archer D.B."/>
            <person name="Baker S.E."/>
            <person name="Benoit I."/>
            <person name="Brakhage A.A."/>
            <person name="Braus G.H."/>
            <person name="Fischer R."/>
            <person name="Frisvad J.C."/>
            <person name="Goldman G.H."/>
            <person name="Houbraken J."/>
            <person name="Oakley B."/>
            <person name="Pocsi I."/>
            <person name="Scazzocchio C."/>
            <person name="Seiboth B."/>
            <person name="vanKuyk P.A."/>
            <person name="Wortman J."/>
            <person name="Dyer P.S."/>
            <person name="Grigoriev I.V."/>
        </authorList>
    </citation>
    <scope>NUCLEOTIDE SEQUENCE [LARGE SCALE GENOMIC DNA]</scope>
    <source>
        <strain evidence="2">ITEM 5010</strain>
    </source>
</reference>
<name>A0A1R3RB99_ASPC5</name>